<keyword evidence="1" id="KW-0732">Signal</keyword>
<organism evidence="2 3">
    <name type="scientific">Actinospica durhamensis</name>
    <dbReference type="NCBI Taxonomy" id="1508375"/>
    <lineage>
        <taxon>Bacteria</taxon>
        <taxon>Bacillati</taxon>
        <taxon>Actinomycetota</taxon>
        <taxon>Actinomycetes</taxon>
        <taxon>Catenulisporales</taxon>
        <taxon>Actinospicaceae</taxon>
        <taxon>Actinospica</taxon>
    </lineage>
</organism>
<feature type="signal peptide" evidence="1">
    <location>
        <begin position="1"/>
        <end position="30"/>
    </location>
</feature>
<name>A0A941EMC6_9ACTN</name>
<reference evidence="2" key="1">
    <citation type="submission" date="2021-04" db="EMBL/GenBank/DDBJ databases">
        <title>Genome based classification of Actinospica acidithermotolerans sp. nov., an actinobacterium isolated from an Indonesian hot spring.</title>
        <authorList>
            <person name="Kusuma A.B."/>
            <person name="Putra K.E."/>
            <person name="Nafisah S."/>
            <person name="Loh J."/>
            <person name="Nouioui I."/>
            <person name="Goodfellow M."/>
        </authorList>
    </citation>
    <scope>NUCLEOTIDE SEQUENCE</scope>
    <source>
        <strain evidence="2">CSCA 57</strain>
    </source>
</reference>
<dbReference type="RefSeq" id="WP_212526200.1">
    <property type="nucleotide sequence ID" value="NZ_JAGSOG010000001.1"/>
</dbReference>
<dbReference type="EMBL" id="JAGSOG010000001">
    <property type="protein sequence ID" value="MBR7831669.1"/>
    <property type="molecule type" value="Genomic_DNA"/>
</dbReference>
<keyword evidence="3" id="KW-1185">Reference proteome</keyword>
<dbReference type="Gene3D" id="3.90.190.10">
    <property type="entry name" value="Protein tyrosine phosphatase superfamily"/>
    <property type="match status" value="1"/>
</dbReference>
<evidence type="ECO:0000256" key="1">
    <source>
        <dbReference type="SAM" id="SignalP"/>
    </source>
</evidence>
<gene>
    <name evidence="2" type="ORF">KDL01_00260</name>
</gene>
<dbReference type="SUPFAM" id="SSF52799">
    <property type="entry name" value="(Phosphotyrosine protein) phosphatases II"/>
    <property type="match status" value="1"/>
</dbReference>
<dbReference type="Proteomes" id="UP000675781">
    <property type="component" value="Unassembled WGS sequence"/>
</dbReference>
<dbReference type="AlphaFoldDB" id="A0A941EMC6"/>
<evidence type="ECO:0000313" key="3">
    <source>
        <dbReference type="Proteomes" id="UP000675781"/>
    </source>
</evidence>
<dbReference type="InterPro" id="IPR010916">
    <property type="entry name" value="TonB_box_CS"/>
</dbReference>
<dbReference type="InterPro" id="IPR029021">
    <property type="entry name" value="Prot-tyrosine_phosphatase-like"/>
</dbReference>
<feature type="chain" id="PRO_5036692034" evidence="1">
    <location>
        <begin position="31"/>
        <end position="378"/>
    </location>
</feature>
<sequence length="378" mass="38964">MNSVSRITRVASVAAAATLLAGVTTTAATAASGPAAHPAAASRGLNSFARVPFSSATVTAGSKSGTLTVSWAASKLRGVTVYAGSTQSAQTHRVATGKSSDTVTVTAAYGSWIRLVPSEGASLVLTVRDLGLASDPNLRDIGGYRTTDGQWVKMGVVYRSQALSLSANDLATVDQLGITADYDLRTTAEIAASPDVVPAGATYTNLNVLGDTSVTSISGVTSAAAAEAYMQEGERDFVTNATATTAFGALLTGIADGKGAALYHCSAGKDRTGWATAVILTLLGVPESTVMQDYLLSNQYYFDSAAVQAMLSAMPAAEAAVYTPFMEVESSYLQAGFDQVKSSYGTMYNYAVKGLGLSPQTIQRLRAKLLVSGSADRH</sequence>
<protein>
    <submittedName>
        <fullName evidence="2">Tyrosine-protein phosphatase</fullName>
    </submittedName>
</protein>
<dbReference type="GO" id="GO:0004721">
    <property type="term" value="F:phosphoprotein phosphatase activity"/>
    <property type="evidence" value="ECO:0007669"/>
    <property type="project" value="InterPro"/>
</dbReference>
<accession>A0A941EMC6</accession>
<dbReference type="InterPro" id="IPR026893">
    <property type="entry name" value="Tyr/Ser_Pase_IphP-type"/>
</dbReference>
<evidence type="ECO:0000313" key="2">
    <source>
        <dbReference type="EMBL" id="MBR7831669.1"/>
    </source>
</evidence>
<proteinExistence type="predicted"/>
<dbReference type="Pfam" id="PF13350">
    <property type="entry name" value="Y_phosphatase3"/>
    <property type="match status" value="1"/>
</dbReference>
<comment type="caution">
    <text evidence="2">The sequence shown here is derived from an EMBL/GenBank/DDBJ whole genome shotgun (WGS) entry which is preliminary data.</text>
</comment>
<dbReference type="PROSITE" id="PS00430">
    <property type="entry name" value="TONB_DEPENDENT_REC_1"/>
    <property type="match status" value="1"/>
</dbReference>